<name>A0ABY4PSZ3_9ACTN</name>
<feature type="transmembrane region" description="Helical" evidence="2">
    <location>
        <begin position="298"/>
        <end position="316"/>
    </location>
</feature>
<evidence type="ECO:0000256" key="1">
    <source>
        <dbReference type="SAM" id="MobiDB-lite"/>
    </source>
</evidence>
<sequence length="401" mass="41805">MRRRKGLPSGPTLVRVAVAPIDLKLFALSGIATVLVTRAFLALAGYPKLGGGGAGGLHIAHMLWGGLLMMAAIVLMLTFIGRTPRIAAALVGGVGFGLFIDEVGKQITDEPGYFYQPAAGIIYLSFVLLLLLTHLIRRHTANATLTHVTARTAAQRTVNVADLALAGVAAGLTAEQRQTATRLVAGSGSEVDAALVRLLAVLPERPPAEPARWRSWATGVGRVLRRVARSRVVLGLAVFCLLTEAVLFAVWMTMDVVGGELANGPHPGAHLAVALTEVTSAVLGVVGLTRLGSDRMSALRLFQAALLVDILFGQIFKFTLSQFAAVIELGIDLGLLWVVSVFASGQGRAVVESGQGRAALGPGQGRAPGPAWRAGDGGQPAALSEPEPEPESGRPAVSEAR</sequence>
<feature type="transmembrane region" description="Helical" evidence="2">
    <location>
        <begin position="271"/>
        <end position="291"/>
    </location>
</feature>
<organism evidence="3 4">
    <name type="scientific">Streptomyces durmitorensis</name>
    <dbReference type="NCBI Taxonomy" id="319947"/>
    <lineage>
        <taxon>Bacteria</taxon>
        <taxon>Bacillati</taxon>
        <taxon>Actinomycetota</taxon>
        <taxon>Actinomycetes</taxon>
        <taxon>Kitasatosporales</taxon>
        <taxon>Streptomycetaceae</taxon>
        <taxon>Streptomyces</taxon>
    </lineage>
</organism>
<accession>A0ABY4PSZ3</accession>
<feature type="region of interest" description="Disordered" evidence="1">
    <location>
        <begin position="356"/>
        <end position="401"/>
    </location>
</feature>
<keyword evidence="2" id="KW-1133">Transmembrane helix</keyword>
<feature type="transmembrane region" description="Helical" evidence="2">
    <location>
        <begin position="25"/>
        <end position="46"/>
    </location>
</feature>
<dbReference type="Proteomes" id="UP000829992">
    <property type="component" value="Chromosome"/>
</dbReference>
<evidence type="ECO:0008006" key="5">
    <source>
        <dbReference type="Google" id="ProtNLM"/>
    </source>
</evidence>
<evidence type="ECO:0000313" key="3">
    <source>
        <dbReference type="EMBL" id="UQT56957.1"/>
    </source>
</evidence>
<dbReference type="RefSeq" id="WP_249588379.1">
    <property type="nucleotide sequence ID" value="NZ_BAAAQL010000037.1"/>
</dbReference>
<keyword evidence="2" id="KW-0472">Membrane</keyword>
<keyword evidence="4" id="KW-1185">Reference proteome</keyword>
<reference evidence="3 4" key="1">
    <citation type="submission" date="2022-05" db="EMBL/GenBank/DDBJ databases">
        <authorList>
            <person name="Zhou X."/>
            <person name="Li K."/>
            <person name="Man Y."/>
        </authorList>
    </citation>
    <scope>NUCLEOTIDE SEQUENCE [LARGE SCALE GENOMIC DNA]</scope>
    <source>
        <strain evidence="3 4">MS405</strain>
    </source>
</reference>
<proteinExistence type="predicted"/>
<dbReference type="EMBL" id="CP097289">
    <property type="protein sequence ID" value="UQT56957.1"/>
    <property type="molecule type" value="Genomic_DNA"/>
</dbReference>
<feature type="transmembrane region" description="Helical" evidence="2">
    <location>
        <begin position="58"/>
        <end position="79"/>
    </location>
</feature>
<feature type="transmembrane region" description="Helical" evidence="2">
    <location>
        <begin position="86"/>
        <end position="107"/>
    </location>
</feature>
<protein>
    <recommendedName>
        <fullName evidence="5">Integral membrane protein</fullName>
    </recommendedName>
</protein>
<keyword evidence="2" id="KW-0812">Transmembrane</keyword>
<feature type="transmembrane region" description="Helical" evidence="2">
    <location>
        <begin position="113"/>
        <end position="132"/>
    </location>
</feature>
<evidence type="ECO:0000313" key="4">
    <source>
        <dbReference type="Proteomes" id="UP000829992"/>
    </source>
</evidence>
<gene>
    <name evidence="3" type="ORF">M4V62_18645</name>
</gene>
<feature type="transmembrane region" description="Helical" evidence="2">
    <location>
        <begin position="232"/>
        <end position="251"/>
    </location>
</feature>
<evidence type="ECO:0000256" key="2">
    <source>
        <dbReference type="SAM" id="Phobius"/>
    </source>
</evidence>